<name>A0A9D2J542_9MICO</name>
<keyword evidence="1" id="KW-0472">Membrane</keyword>
<feature type="transmembrane region" description="Helical" evidence="1">
    <location>
        <begin position="91"/>
        <end position="113"/>
    </location>
</feature>
<dbReference type="InterPro" id="IPR009339">
    <property type="entry name" value="DUF998"/>
</dbReference>
<gene>
    <name evidence="2" type="ORF">H9815_16380</name>
</gene>
<evidence type="ECO:0000256" key="1">
    <source>
        <dbReference type="SAM" id="Phobius"/>
    </source>
</evidence>
<keyword evidence="1" id="KW-0812">Transmembrane</keyword>
<organism evidence="2 3">
    <name type="scientific">Candidatus Ruania gallistercoris</name>
    <dbReference type="NCBI Taxonomy" id="2838746"/>
    <lineage>
        <taxon>Bacteria</taxon>
        <taxon>Bacillati</taxon>
        <taxon>Actinomycetota</taxon>
        <taxon>Actinomycetes</taxon>
        <taxon>Micrococcales</taxon>
        <taxon>Ruaniaceae</taxon>
        <taxon>Ruania</taxon>
    </lineage>
</organism>
<feature type="transmembrane region" description="Helical" evidence="1">
    <location>
        <begin position="146"/>
        <end position="171"/>
    </location>
</feature>
<feature type="transmembrane region" description="Helical" evidence="1">
    <location>
        <begin position="120"/>
        <end position="140"/>
    </location>
</feature>
<sequence length="240" mass="25855">MASYVLMAAVTVVACAGAVLLRKRPDMAARTGFISWISLTLYFVIDLVVLGRTSAPYDVLRQPMSDLGVTTCGTGTYPLAPYAICSPSHLLMNWTFTLTGVVIAVGAILLHQFWPRGRRAVAATVLLVIYGLSYSIAGIVPADVAFLWHTLGSLPGMFVQIPALLLIALAMRSRMPSVAAWTSVCLAITIGSLLLLLLQPVVPQLPGGLLQRLLYGSVYLWMVVTAILLWKHHTPRASPA</sequence>
<dbReference type="Pfam" id="PF06197">
    <property type="entry name" value="DUF998"/>
    <property type="match status" value="1"/>
</dbReference>
<keyword evidence="1" id="KW-1133">Transmembrane helix</keyword>
<comment type="caution">
    <text evidence="2">The sequence shown here is derived from an EMBL/GenBank/DDBJ whole genome shotgun (WGS) entry which is preliminary data.</text>
</comment>
<evidence type="ECO:0000313" key="3">
    <source>
        <dbReference type="Proteomes" id="UP000824037"/>
    </source>
</evidence>
<protein>
    <submittedName>
        <fullName evidence="2">DUF998 domain-containing protein</fullName>
    </submittedName>
</protein>
<reference evidence="2" key="2">
    <citation type="submission" date="2021-04" db="EMBL/GenBank/DDBJ databases">
        <authorList>
            <person name="Gilroy R."/>
        </authorList>
    </citation>
    <scope>NUCLEOTIDE SEQUENCE</scope>
    <source>
        <strain evidence="2">ChiGjej4B4-7305</strain>
    </source>
</reference>
<accession>A0A9D2J542</accession>
<dbReference type="Proteomes" id="UP000824037">
    <property type="component" value="Unassembled WGS sequence"/>
</dbReference>
<dbReference type="EMBL" id="DXBY01000280">
    <property type="protein sequence ID" value="HIZ37355.1"/>
    <property type="molecule type" value="Genomic_DNA"/>
</dbReference>
<feature type="transmembrane region" description="Helical" evidence="1">
    <location>
        <begin position="33"/>
        <end position="51"/>
    </location>
</feature>
<feature type="transmembrane region" description="Helical" evidence="1">
    <location>
        <begin position="178"/>
        <end position="201"/>
    </location>
</feature>
<dbReference type="AlphaFoldDB" id="A0A9D2J542"/>
<proteinExistence type="predicted"/>
<feature type="transmembrane region" description="Helical" evidence="1">
    <location>
        <begin position="213"/>
        <end position="230"/>
    </location>
</feature>
<reference evidence="2" key="1">
    <citation type="journal article" date="2021" name="PeerJ">
        <title>Extensive microbial diversity within the chicken gut microbiome revealed by metagenomics and culture.</title>
        <authorList>
            <person name="Gilroy R."/>
            <person name="Ravi A."/>
            <person name="Getino M."/>
            <person name="Pursley I."/>
            <person name="Horton D.L."/>
            <person name="Alikhan N.F."/>
            <person name="Baker D."/>
            <person name="Gharbi K."/>
            <person name="Hall N."/>
            <person name="Watson M."/>
            <person name="Adriaenssens E.M."/>
            <person name="Foster-Nyarko E."/>
            <person name="Jarju S."/>
            <person name="Secka A."/>
            <person name="Antonio M."/>
            <person name="Oren A."/>
            <person name="Chaudhuri R.R."/>
            <person name="La Ragione R."/>
            <person name="Hildebrand F."/>
            <person name="Pallen M.J."/>
        </authorList>
    </citation>
    <scope>NUCLEOTIDE SEQUENCE</scope>
    <source>
        <strain evidence="2">ChiGjej4B4-7305</strain>
    </source>
</reference>
<evidence type="ECO:0000313" key="2">
    <source>
        <dbReference type="EMBL" id="HIZ37355.1"/>
    </source>
</evidence>
<feature type="transmembrane region" description="Helical" evidence="1">
    <location>
        <begin position="6"/>
        <end position="21"/>
    </location>
</feature>